<name>A0A9N9CGR3_9GLOM</name>
<evidence type="ECO:0000313" key="2">
    <source>
        <dbReference type="Proteomes" id="UP000789759"/>
    </source>
</evidence>
<accession>A0A9N9CGR3</accession>
<dbReference type="AlphaFoldDB" id="A0A9N9CGR3"/>
<comment type="caution">
    <text evidence="1">The sequence shown here is derived from an EMBL/GenBank/DDBJ whole genome shotgun (WGS) entry which is preliminary data.</text>
</comment>
<proteinExistence type="predicted"/>
<reference evidence="1" key="1">
    <citation type="submission" date="2021-06" db="EMBL/GenBank/DDBJ databases">
        <authorList>
            <person name="Kallberg Y."/>
            <person name="Tangrot J."/>
            <person name="Rosling A."/>
        </authorList>
    </citation>
    <scope>NUCLEOTIDE SEQUENCE</scope>
    <source>
        <strain evidence="1">FL966</strain>
    </source>
</reference>
<keyword evidence="2" id="KW-1185">Reference proteome</keyword>
<dbReference type="OrthoDB" id="5330842at2759"/>
<gene>
    <name evidence="1" type="ORF">CPELLU_LOCUS6935</name>
</gene>
<evidence type="ECO:0000313" key="1">
    <source>
        <dbReference type="EMBL" id="CAG8599777.1"/>
    </source>
</evidence>
<dbReference type="EMBL" id="CAJVQA010004483">
    <property type="protein sequence ID" value="CAG8599777.1"/>
    <property type="molecule type" value="Genomic_DNA"/>
</dbReference>
<organism evidence="1 2">
    <name type="scientific">Cetraspora pellucida</name>
    <dbReference type="NCBI Taxonomy" id="1433469"/>
    <lineage>
        <taxon>Eukaryota</taxon>
        <taxon>Fungi</taxon>
        <taxon>Fungi incertae sedis</taxon>
        <taxon>Mucoromycota</taxon>
        <taxon>Glomeromycotina</taxon>
        <taxon>Glomeromycetes</taxon>
        <taxon>Diversisporales</taxon>
        <taxon>Gigasporaceae</taxon>
        <taxon>Cetraspora</taxon>
    </lineage>
</organism>
<dbReference type="Proteomes" id="UP000789759">
    <property type="component" value="Unassembled WGS sequence"/>
</dbReference>
<sequence>MNLTCTVSAAASIIDLTDLAPDERRGLLFDVNMPLEIPIDDFNDTWWPLVSNIWTQWNSYKGVNGDVSKVFACRFTKHRDSSGRQKENIPNEKRRMTKSRSSGLCEAKIKVSWLVSSNKVKVERYKDSPNHSHSLKEGDRIKRSKAIRTLVEQEAVKNYSPPAITAAIKEYATIKLGVGSGVRELKQKEVANIKYKVCGPAEAHLVGDPNIKIDISNSVSYLKEQGYQVEDNRVPERNTKGIVFAHPAQLKKLQHHGAHFYVSTEDSDTVGKALCLIRGRFCLWFPRYILSDQSSIEAKAVKKAFPGTSAGEQECEVILCVVHVMRVWLTKIYEKGPRDIMIATMHKRTKIGCENLVQDAIKCITSTNPLESYHSELKRATSSFYGLIGAMHHTVALDNKKRSDSEAIAFDFRIKKISAYGVASNVLEEIHKFPYPFQQLLVKEACSVMSRLEKGKNALGLTSLDCHCLFYNRYLLPCRHIFHEHTYGATKLLTINIWRTFQGMFEESGYEVYERRELVIEEIAKTEQQKKEESLKLAVNELNERVQDKYWHTVSSGNIGRTEAFVSMLEASIDSFFLQFDHLSINN</sequence>
<protein>
    <submittedName>
        <fullName evidence="1">7702_t:CDS:1</fullName>
    </submittedName>
</protein>